<dbReference type="EMBL" id="LK052906">
    <property type="protein sequence ID" value="CDR46010.1"/>
    <property type="molecule type" value="Genomic_DNA"/>
</dbReference>
<proteinExistence type="predicted"/>
<dbReference type="InterPro" id="IPR036291">
    <property type="entry name" value="NAD(P)-bd_dom_sf"/>
</dbReference>
<dbReference type="Pfam" id="PF02894">
    <property type="entry name" value="GFO_IDH_MocA_C"/>
    <property type="match status" value="1"/>
</dbReference>
<dbReference type="Gene3D" id="3.30.360.10">
    <property type="entry name" value="Dihydrodipicolinate Reductase, domain 2"/>
    <property type="match status" value="1"/>
</dbReference>
<dbReference type="GO" id="GO:0000166">
    <property type="term" value="F:nucleotide binding"/>
    <property type="evidence" value="ECO:0007669"/>
    <property type="project" value="InterPro"/>
</dbReference>
<dbReference type="PANTHER" id="PTHR43377">
    <property type="entry name" value="BILIVERDIN REDUCTASE A"/>
    <property type="match status" value="1"/>
</dbReference>
<accession>A0A061B7X1</accession>
<reference evidence="3" key="1">
    <citation type="journal article" date="2014" name="Genome Announc.">
        <title>Genome sequence of the yeast Cyberlindnera fabianii (Hansenula fabianii).</title>
        <authorList>
            <person name="Freel K.C."/>
            <person name="Sarilar V."/>
            <person name="Neuveglise C."/>
            <person name="Devillers H."/>
            <person name="Friedrich A."/>
            <person name="Schacherer J."/>
        </authorList>
    </citation>
    <scope>NUCLEOTIDE SEQUENCE</scope>
    <source>
        <strain evidence="3">YJS4271</strain>
    </source>
</reference>
<gene>
    <name evidence="3" type="ORF">CYFA0S_21e00804g</name>
</gene>
<evidence type="ECO:0000259" key="1">
    <source>
        <dbReference type="Pfam" id="PF01408"/>
    </source>
</evidence>
<organism evidence="3">
    <name type="scientific">Cyberlindnera fabianii</name>
    <name type="common">Yeast</name>
    <name type="synonym">Hansenula fabianii</name>
    <dbReference type="NCBI Taxonomy" id="36022"/>
    <lineage>
        <taxon>Eukaryota</taxon>
        <taxon>Fungi</taxon>
        <taxon>Dikarya</taxon>
        <taxon>Ascomycota</taxon>
        <taxon>Saccharomycotina</taxon>
        <taxon>Saccharomycetes</taxon>
        <taxon>Phaffomycetales</taxon>
        <taxon>Phaffomycetaceae</taxon>
        <taxon>Cyberlindnera</taxon>
    </lineage>
</organism>
<dbReference type="OrthoDB" id="3978523at2759"/>
<dbReference type="Gene3D" id="3.40.50.720">
    <property type="entry name" value="NAD(P)-binding Rossmann-like Domain"/>
    <property type="match status" value="1"/>
</dbReference>
<dbReference type="VEuPathDB" id="FungiDB:BON22_5259"/>
<dbReference type="PhylomeDB" id="A0A061B7X1"/>
<name>A0A061B7X1_CYBFA</name>
<dbReference type="InterPro" id="IPR051450">
    <property type="entry name" value="Gfo/Idh/MocA_Oxidoreductases"/>
</dbReference>
<dbReference type="SUPFAM" id="SSF55347">
    <property type="entry name" value="Glyceraldehyde-3-phosphate dehydrogenase-like, C-terminal domain"/>
    <property type="match status" value="1"/>
</dbReference>
<evidence type="ECO:0000259" key="2">
    <source>
        <dbReference type="Pfam" id="PF02894"/>
    </source>
</evidence>
<dbReference type="InterPro" id="IPR004104">
    <property type="entry name" value="Gfo/Idh/MocA-like_OxRdtase_C"/>
</dbReference>
<dbReference type="PANTHER" id="PTHR43377:SF1">
    <property type="entry name" value="BILIVERDIN REDUCTASE A"/>
    <property type="match status" value="1"/>
</dbReference>
<feature type="domain" description="Gfo/Idh/MocA-like oxidoreductase N-terminal" evidence="1">
    <location>
        <begin position="7"/>
        <end position="129"/>
    </location>
</feature>
<sequence length="367" mass="40497">MTVPVPINIIVIGYGLIGPRHAEAVDQCPTTRLLAIVDTSKDGSKRARARKQFPEVPVFKSLDSVFEQGLQPDGAIVCTPNRTHLDVTKVLAKHKVNILVEKPISPTVEDALAINKVALEHDVKLIVGHHRRFNPYVLATKKHLERCGKIIAVDAVWCAKKCETYFKATPWRCSKSLGGGVINLNLVHDLDLLQYFLGPITSVYATECEKTREDNVGDDAVVEGAVLTLTFKSGARGSFIVCDNVVSPYNFEMGTGENPLIPKNEQGIDGVFYRFFGTRGTFSVPDLRLFHQDDAKEPGWWEPITKEQTENNVEGIPFLLQVEHFAKVIRGHEKPRCTPEDGIAAMLAISAVVESLDTGLPVNVATY</sequence>
<evidence type="ECO:0000313" key="3">
    <source>
        <dbReference type="EMBL" id="CDR46010.1"/>
    </source>
</evidence>
<dbReference type="Pfam" id="PF01408">
    <property type="entry name" value="GFO_IDH_MocA"/>
    <property type="match status" value="1"/>
</dbReference>
<dbReference type="InterPro" id="IPR000683">
    <property type="entry name" value="Gfo/Idh/MocA-like_OxRdtase_N"/>
</dbReference>
<protein>
    <submittedName>
        <fullName evidence="3">CYFA0S21e00804g1_1</fullName>
    </submittedName>
</protein>
<dbReference type="AlphaFoldDB" id="A0A061B7X1"/>
<dbReference type="SUPFAM" id="SSF51735">
    <property type="entry name" value="NAD(P)-binding Rossmann-fold domains"/>
    <property type="match status" value="1"/>
</dbReference>
<feature type="domain" description="Gfo/Idh/MocA-like oxidoreductase C-terminal" evidence="2">
    <location>
        <begin position="164"/>
        <end position="364"/>
    </location>
</feature>